<reference evidence="2" key="1">
    <citation type="submission" date="2016-09" db="EMBL/GenBank/DDBJ databases">
        <authorList>
            <person name="Varghese N."/>
            <person name="Submissions S."/>
        </authorList>
    </citation>
    <scope>NUCLEOTIDE SEQUENCE [LARGE SCALE GENOMIC DNA]</scope>
    <source>
        <strain evidence="2">ANC 4422</strain>
    </source>
</reference>
<dbReference type="Proteomes" id="UP000242501">
    <property type="component" value="Unassembled WGS sequence"/>
</dbReference>
<accession>A0A1G6GY20</accession>
<gene>
    <name evidence="1" type="ORF">SAMN05421733_10311</name>
</gene>
<protein>
    <submittedName>
        <fullName evidence="1">Uncharacterized protein</fullName>
    </submittedName>
</protein>
<dbReference type="EMBL" id="FMYL01000003">
    <property type="protein sequence ID" value="SDB86841.1"/>
    <property type="molecule type" value="Genomic_DNA"/>
</dbReference>
<dbReference type="OrthoDB" id="6682394at2"/>
<evidence type="ECO:0000313" key="1">
    <source>
        <dbReference type="EMBL" id="SDB86841.1"/>
    </source>
</evidence>
<dbReference type="RefSeq" id="WP_092746987.1">
    <property type="nucleotide sequence ID" value="NZ_FMYL01000003.1"/>
</dbReference>
<sequence>MFGFKRANQSKPEQDHIHFGFDSAKASDLQDSVQALSSTEVREQQSMQEHFRELAVGIVASLVEQVGEGLDEDTLPTDVLDALMLSATDGLDDQETDDTAWELLLGSLQDALNAFGVDDSALAEMFNDDLEIADAAIESVCDTVLGNMPDDGEPLDIFIRDFVYGHEDDEASFDSLAVGHTMVRKVAGKNIQYKAKAVIRRGKKTIVHKRLPNQKVRLTAKQKGALTKARMKAHTANAIKMRVKSFKKGRKLGYY</sequence>
<dbReference type="STRING" id="1219383.SAMN05421733_10311"/>
<keyword evidence="2" id="KW-1185">Reference proteome</keyword>
<organism evidence="1 2">
    <name type="scientific">Acinetobacter boissieri</name>
    <dbReference type="NCBI Taxonomy" id="1219383"/>
    <lineage>
        <taxon>Bacteria</taxon>
        <taxon>Pseudomonadati</taxon>
        <taxon>Pseudomonadota</taxon>
        <taxon>Gammaproteobacteria</taxon>
        <taxon>Moraxellales</taxon>
        <taxon>Moraxellaceae</taxon>
        <taxon>Acinetobacter</taxon>
    </lineage>
</organism>
<dbReference type="AlphaFoldDB" id="A0A1G6GY20"/>
<name>A0A1G6GY20_9GAMM</name>
<proteinExistence type="predicted"/>
<evidence type="ECO:0000313" key="2">
    <source>
        <dbReference type="Proteomes" id="UP000242501"/>
    </source>
</evidence>